<proteinExistence type="predicted"/>
<evidence type="ECO:0000259" key="4">
    <source>
        <dbReference type="PROSITE" id="PS51071"/>
    </source>
</evidence>
<dbReference type="InterPro" id="IPR001347">
    <property type="entry name" value="SIS_dom"/>
</dbReference>
<protein>
    <submittedName>
        <fullName evidence="6">Transcriptional regulator</fullName>
    </submittedName>
</protein>
<evidence type="ECO:0000256" key="3">
    <source>
        <dbReference type="ARBA" id="ARBA00023163"/>
    </source>
</evidence>
<dbReference type="InterPro" id="IPR009057">
    <property type="entry name" value="Homeodomain-like_sf"/>
</dbReference>
<name>A0A1J4Q1F0_9ACTN</name>
<dbReference type="GO" id="GO:0003700">
    <property type="term" value="F:DNA-binding transcription factor activity"/>
    <property type="evidence" value="ECO:0007669"/>
    <property type="project" value="InterPro"/>
</dbReference>
<dbReference type="AlphaFoldDB" id="A0A1J4Q1F0"/>
<evidence type="ECO:0000259" key="5">
    <source>
        <dbReference type="PROSITE" id="PS51464"/>
    </source>
</evidence>
<dbReference type="InterPro" id="IPR035472">
    <property type="entry name" value="RpiR-like_SIS"/>
</dbReference>
<dbReference type="PROSITE" id="PS51464">
    <property type="entry name" value="SIS"/>
    <property type="match status" value="1"/>
</dbReference>
<evidence type="ECO:0000256" key="2">
    <source>
        <dbReference type="ARBA" id="ARBA00023125"/>
    </source>
</evidence>
<dbReference type="InterPro" id="IPR047640">
    <property type="entry name" value="RpiR-like"/>
</dbReference>
<dbReference type="GO" id="GO:0097367">
    <property type="term" value="F:carbohydrate derivative binding"/>
    <property type="evidence" value="ECO:0007669"/>
    <property type="project" value="InterPro"/>
</dbReference>
<dbReference type="CDD" id="cd05013">
    <property type="entry name" value="SIS_RpiR"/>
    <property type="match status" value="1"/>
</dbReference>
<dbReference type="Proteomes" id="UP000034838">
    <property type="component" value="Unassembled WGS sequence"/>
</dbReference>
<dbReference type="Gene3D" id="3.40.50.10490">
    <property type="entry name" value="Glucose-6-phosphate isomerase like protein, domain 1"/>
    <property type="match status" value="1"/>
</dbReference>
<dbReference type="InterPro" id="IPR036388">
    <property type="entry name" value="WH-like_DNA-bd_sf"/>
</dbReference>
<dbReference type="Pfam" id="PF01380">
    <property type="entry name" value="SIS"/>
    <property type="match status" value="1"/>
</dbReference>
<organism evidence="6 7">
    <name type="scientific">Streptomyces malaysiense</name>
    <dbReference type="NCBI Taxonomy" id="1428626"/>
    <lineage>
        <taxon>Bacteria</taxon>
        <taxon>Bacillati</taxon>
        <taxon>Actinomycetota</taxon>
        <taxon>Actinomycetes</taxon>
        <taxon>Kitasatosporales</taxon>
        <taxon>Streptomycetaceae</taxon>
        <taxon>Streptomyces</taxon>
    </lineage>
</organism>
<comment type="caution">
    <text evidence="6">The sequence shown here is derived from an EMBL/GenBank/DDBJ whole genome shotgun (WGS) entry which is preliminary data.</text>
</comment>
<dbReference type="EMBL" id="LBDA02000033">
    <property type="protein sequence ID" value="OIK26834.1"/>
    <property type="molecule type" value="Genomic_DNA"/>
</dbReference>
<feature type="domain" description="HTH rpiR-type" evidence="4">
    <location>
        <begin position="17"/>
        <end position="93"/>
    </location>
</feature>
<dbReference type="PANTHER" id="PTHR30514">
    <property type="entry name" value="GLUCOKINASE"/>
    <property type="match status" value="1"/>
</dbReference>
<dbReference type="InterPro" id="IPR046348">
    <property type="entry name" value="SIS_dom_sf"/>
</dbReference>
<reference evidence="6" key="1">
    <citation type="submission" date="2016-10" db="EMBL/GenBank/DDBJ databases">
        <title>Genome sequence of Streptomyces malaysiense MUSC 136.</title>
        <authorList>
            <person name="Lee L.-H."/>
            <person name="Ser H.-L."/>
        </authorList>
    </citation>
    <scope>NUCLEOTIDE SEQUENCE [LARGE SCALE GENOMIC DNA]</scope>
    <source>
        <strain evidence="6">MUSC 136</strain>
    </source>
</reference>
<dbReference type="GO" id="GO:0003677">
    <property type="term" value="F:DNA binding"/>
    <property type="evidence" value="ECO:0007669"/>
    <property type="project" value="UniProtKB-KW"/>
</dbReference>
<dbReference type="GO" id="GO:1901135">
    <property type="term" value="P:carbohydrate derivative metabolic process"/>
    <property type="evidence" value="ECO:0007669"/>
    <property type="project" value="InterPro"/>
</dbReference>
<dbReference type="SUPFAM" id="SSF53697">
    <property type="entry name" value="SIS domain"/>
    <property type="match status" value="1"/>
</dbReference>
<feature type="domain" description="SIS" evidence="5">
    <location>
        <begin position="132"/>
        <end position="272"/>
    </location>
</feature>
<dbReference type="SUPFAM" id="SSF46689">
    <property type="entry name" value="Homeodomain-like"/>
    <property type="match status" value="1"/>
</dbReference>
<dbReference type="OrthoDB" id="3770404at2"/>
<keyword evidence="7" id="KW-1185">Reference proteome</keyword>
<dbReference type="Gene3D" id="1.10.10.10">
    <property type="entry name" value="Winged helix-like DNA-binding domain superfamily/Winged helix DNA-binding domain"/>
    <property type="match status" value="1"/>
</dbReference>
<keyword evidence="2" id="KW-0238">DNA-binding</keyword>
<dbReference type="PANTHER" id="PTHR30514:SF1">
    <property type="entry name" value="HTH-TYPE TRANSCRIPTIONAL REGULATOR HEXR-RELATED"/>
    <property type="match status" value="1"/>
</dbReference>
<dbReference type="PROSITE" id="PS51071">
    <property type="entry name" value="HTH_RPIR"/>
    <property type="match status" value="1"/>
</dbReference>
<evidence type="ECO:0000313" key="6">
    <source>
        <dbReference type="EMBL" id="OIK26834.1"/>
    </source>
</evidence>
<dbReference type="RefSeq" id="WP_046426426.1">
    <property type="nucleotide sequence ID" value="NZ_LBDA02000033.1"/>
</dbReference>
<accession>A0A1J4Q1F0</accession>
<sequence length="290" mass="29830">MEQNSISGPGGTDGPRGSLSARIRARLPELRETEARVARVVLDQGAALVHLSVSDVAALAGTASSTVVRTCQRLGFRGFQELKLEAARQAPEPPPPPVDEPAAHALAATLRASREALDGVAATLDPGALTAAAEALHTASRVVVVGAGLSGAVALDVAYRLRALGCQVDAPSDPLTAQLAAAQLPPDGVCFAISHTGATRTTVDTARRARQAGATVVALTSYARSPLSETSCQVLVAGGQDLVFGLETSASRIAHLAAVDVLTHLLMGLRPETARRHLDLSADITADHAY</sequence>
<dbReference type="InterPro" id="IPR000281">
    <property type="entry name" value="HTH_RpiR"/>
</dbReference>
<dbReference type="Pfam" id="PF01418">
    <property type="entry name" value="HTH_6"/>
    <property type="match status" value="1"/>
</dbReference>
<evidence type="ECO:0000313" key="7">
    <source>
        <dbReference type="Proteomes" id="UP000034838"/>
    </source>
</evidence>
<keyword evidence="1" id="KW-0805">Transcription regulation</keyword>
<gene>
    <name evidence="6" type="ORF">VT52_015260</name>
</gene>
<evidence type="ECO:0000256" key="1">
    <source>
        <dbReference type="ARBA" id="ARBA00023015"/>
    </source>
</evidence>
<keyword evidence="3" id="KW-0804">Transcription</keyword>